<dbReference type="RefSeq" id="XP_064654121.1">
    <property type="nucleotide sequence ID" value="XM_064807612.1"/>
</dbReference>
<dbReference type="InterPro" id="IPR027038">
    <property type="entry name" value="RanGap"/>
</dbReference>
<name>A0AAV9NVR9_9PEZI</name>
<dbReference type="GeneID" id="89931720"/>
<feature type="region of interest" description="Disordered" evidence="1">
    <location>
        <begin position="1"/>
        <end position="37"/>
    </location>
</feature>
<dbReference type="InterPro" id="IPR001611">
    <property type="entry name" value="Leu-rich_rpt"/>
</dbReference>
<dbReference type="InterPro" id="IPR032675">
    <property type="entry name" value="LRR_dom_sf"/>
</dbReference>
<evidence type="ECO:0000256" key="1">
    <source>
        <dbReference type="SAM" id="MobiDB-lite"/>
    </source>
</evidence>
<evidence type="ECO:0008006" key="4">
    <source>
        <dbReference type="Google" id="ProtNLM"/>
    </source>
</evidence>
<dbReference type="AlphaFoldDB" id="A0AAV9NVR9"/>
<dbReference type="PANTHER" id="PTHR24113">
    <property type="entry name" value="RAN GTPASE-ACTIVATING PROTEIN 1"/>
    <property type="match status" value="1"/>
</dbReference>
<dbReference type="GO" id="GO:0005096">
    <property type="term" value="F:GTPase activator activity"/>
    <property type="evidence" value="ECO:0007669"/>
    <property type="project" value="InterPro"/>
</dbReference>
<protein>
    <recommendedName>
        <fullName evidence="4">RNI-like protein</fullName>
    </recommendedName>
</protein>
<dbReference type="Proteomes" id="UP001337655">
    <property type="component" value="Unassembled WGS sequence"/>
</dbReference>
<sequence length="624" mass="68903">MASATSMPTMGIQNMSLDKQNSTPARTNEDSPSPSSAQFWTDLIRKNLITEQAIQMENNDGEDTVFSIDEEIMNAPRRKSARDALAHEVAARLYPDLAESLAAIIKYEKDIVVLRSMVLAQRQAVIAEATERNNRVNWVKRITKQGWWDEIHDSLPLTGAPSLPMPVEQSGKESLAPFFAHLQNGGTVKLDPASSGGVSGVEPYYDTELVEFEKGVLYSDGRIDLCKMVTGPRNIGDLMESLKSNTFSKHFLLGNNIIGSTGAKAIADFIGEIPERFETWYLAGNCIDSQSFTQLVNSMVMSTTITNVWLKRNPLGPSAANDVFRLITQAPNLRTLDLDQTELGDEGVAELFRQLSVHSQFKPLALRNIYLNACGISTSACEQIARFLRSPHCTVESLYLSNNPIGDGAANVLAIGLAQNNTLQRLSLQSCGLKDAGAIAIASVLVNNPTITALDLGQAYATEDLGMRFNWLTNASAPDLISLVQTTKLQYLNIAYTPMTQPALNTLLTAITTSESLLWFFAKSLVTGGRDHDSVKAGQEHARLYKLVRERLHENVKAKYEGMAYEAFENGFKRFLISPKDVRLIDSVYRNRDAGAARRGEKRLEKWWGEGDETLRMVQEGTLA</sequence>
<proteinExistence type="predicted"/>
<evidence type="ECO:0000313" key="3">
    <source>
        <dbReference type="Proteomes" id="UP001337655"/>
    </source>
</evidence>
<dbReference type="SMART" id="SM00368">
    <property type="entry name" value="LRR_RI"/>
    <property type="match status" value="5"/>
</dbReference>
<reference evidence="2 3" key="1">
    <citation type="submission" date="2023-08" db="EMBL/GenBank/DDBJ databases">
        <title>Black Yeasts Isolated from many extreme environments.</title>
        <authorList>
            <person name="Coleine C."/>
            <person name="Stajich J.E."/>
            <person name="Selbmann L."/>
        </authorList>
    </citation>
    <scope>NUCLEOTIDE SEQUENCE [LARGE SCALE GENOMIC DNA]</scope>
    <source>
        <strain evidence="2 3">CCFEE 5935</strain>
    </source>
</reference>
<keyword evidence="3" id="KW-1185">Reference proteome</keyword>
<dbReference type="SUPFAM" id="SSF52047">
    <property type="entry name" value="RNI-like"/>
    <property type="match status" value="1"/>
</dbReference>
<evidence type="ECO:0000313" key="2">
    <source>
        <dbReference type="EMBL" id="KAK5163719.1"/>
    </source>
</evidence>
<dbReference type="Gene3D" id="3.80.10.10">
    <property type="entry name" value="Ribonuclease Inhibitor"/>
    <property type="match status" value="2"/>
</dbReference>
<gene>
    <name evidence="2" type="ORF">LTR77_010392</name>
</gene>
<dbReference type="EMBL" id="JAVRRT010000023">
    <property type="protein sequence ID" value="KAK5163719.1"/>
    <property type="molecule type" value="Genomic_DNA"/>
</dbReference>
<organism evidence="2 3">
    <name type="scientific">Saxophila tyrrhenica</name>
    <dbReference type="NCBI Taxonomy" id="1690608"/>
    <lineage>
        <taxon>Eukaryota</taxon>
        <taxon>Fungi</taxon>
        <taxon>Dikarya</taxon>
        <taxon>Ascomycota</taxon>
        <taxon>Pezizomycotina</taxon>
        <taxon>Dothideomycetes</taxon>
        <taxon>Dothideomycetidae</taxon>
        <taxon>Mycosphaerellales</taxon>
        <taxon>Extremaceae</taxon>
        <taxon>Saxophila</taxon>
    </lineage>
</organism>
<dbReference type="Pfam" id="PF13516">
    <property type="entry name" value="LRR_6"/>
    <property type="match status" value="3"/>
</dbReference>
<accession>A0AAV9NVR9</accession>
<comment type="caution">
    <text evidence="2">The sequence shown here is derived from an EMBL/GenBank/DDBJ whole genome shotgun (WGS) entry which is preliminary data.</text>
</comment>